<dbReference type="EMBL" id="UYWW01000433">
    <property type="protein sequence ID" value="VDM08450.1"/>
    <property type="molecule type" value="Genomic_DNA"/>
</dbReference>
<feature type="compositionally biased region" description="Basic and acidic residues" evidence="1">
    <location>
        <begin position="55"/>
        <end position="73"/>
    </location>
</feature>
<feature type="compositionally biased region" description="Low complexity" evidence="1">
    <location>
        <begin position="387"/>
        <end position="396"/>
    </location>
</feature>
<proteinExistence type="predicted"/>
<feature type="compositionally biased region" description="Polar residues" evidence="1">
    <location>
        <begin position="23"/>
        <end position="36"/>
    </location>
</feature>
<feature type="compositionally biased region" description="Basic and acidic residues" evidence="1">
    <location>
        <begin position="1"/>
        <end position="15"/>
    </location>
</feature>
<dbReference type="OrthoDB" id="1748655at2759"/>
<dbReference type="Proteomes" id="UP000270924">
    <property type="component" value="Unassembled WGS sequence"/>
</dbReference>
<accession>A0A3P7DF72</accession>
<evidence type="ECO:0000256" key="1">
    <source>
        <dbReference type="SAM" id="MobiDB-lite"/>
    </source>
</evidence>
<dbReference type="InParanoid" id="A0A3P7DF72"/>
<name>A0A3P7DF72_WUCBA</name>
<gene>
    <name evidence="2" type="ORF">WBA_LOCUS1836</name>
</gene>
<feature type="region of interest" description="Disordered" evidence="1">
    <location>
        <begin position="283"/>
        <end position="411"/>
    </location>
</feature>
<evidence type="ECO:0000313" key="2">
    <source>
        <dbReference type="EMBL" id="VDM08450.1"/>
    </source>
</evidence>
<protein>
    <submittedName>
        <fullName evidence="2">Uncharacterized protein</fullName>
    </submittedName>
</protein>
<dbReference type="AlphaFoldDB" id="A0A3P7DF72"/>
<feature type="region of interest" description="Disordered" evidence="1">
    <location>
        <begin position="1"/>
        <end position="120"/>
    </location>
</feature>
<feature type="compositionally biased region" description="Polar residues" evidence="1">
    <location>
        <begin position="375"/>
        <end position="386"/>
    </location>
</feature>
<feature type="compositionally biased region" description="Basic and acidic residues" evidence="1">
    <location>
        <begin position="323"/>
        <end position="337"/>
    </location>
</feature>
<keyword evidence="3" id="KW-1185">Reference proteome</keyword>
<sequence length="437" mass="49485">MLASDNRRYDYDSRLFRHPKPGNQFSPRFTNRSSADSYGISPRPSPHNENPFFHMEIEHDADKRGAGRIRTESVRSSTTDGTERHERRKLQLQPRTKPLNSTGDDLPARPTNIFGLAKPVDTYEKEKQAEERLRLENEAFKAAEQRSRKISERALSVPTSPLLIHGQVPVVTELPSHDYRESHPLLVQKAVPEVNCKSVGDDEKFRTTSVIPQLVNNEERVKQAETPSLVDTLTSVPKLPSSPPESFISIVRRQSFSSYPEISETRAPITLMRMRNSYNRTFTRSRDSVRTQFQSNKLHSIPVRRGKSGSCRGGANSGGLASNRDKHFVVNKEKVEDNNGTSNVEPIVPNGPKQLENGPKPEQQALSKEEKREFLTTSGTMATTAKQQWQQQSDQQCSKREKKKQAVAAREMPKYVEQKPFTFSSENKYAALLDADD</sequence>
<reference evidence="2 3" key="1">
    <citation type="submission" date="2018-11" db="EMBL/GenBank/DDBJ databases">
        <authorList>
            <consortium name="Pathogen Informatics"/>
        </authorList>
    </citation>
    <scope>NUCLEOTIDE SEQUENCE [LARGE SCALE GENOMIC DNA]</scope>
</reference>
<evidence type="ECO:0000313" key="3">
    <source>
        <dbReference type="Proteomes" id="UP000270924"/>
    </source>
</evidence>
<organism evidence="2 3">
    <name type="scientific">Wuchereria bancrofti</name>
    <dbReference type="NCBI Taxonomy" id="6293"/>
    <lineage>
        <taxon>Eukaryota</taxon>
        <taxon>Metazoa</taxon>
        <taxon>Ecdysozoa</taxon>
        <taxon>Nematoda</taxon>
        <taxon>Chromadorea</taxon>
        <taxon>Rhabditida</taxon>
        <taxon>Spirurina</taxon>
        <taxon>Spiruromorpha</taxon>
        <taxon>Filarioidea</taxon>
        <taxon>Onchocercidae</taxon>
        <taxon>Wuchereria</taxon>
    </lineage>
</organism>